<sequence>MDEHTTPDESTRDENGREGGLGGDGTIPDDPGGVGVGAGEPTTFEPEEDPEAAGNRDGDVARDAARPGAEAQHQVGDLDLGLSDNEPLRTPDDGTRDAAVDPDGDAPESTE</sequence>
<feature type="region of interest" description="Disordered" evidence="1">
    <location>
        <begin position="1"/>
        <end position="111"/>
    </location>
</feature>
<proteinExistence type="predicted"/>
<dbReference type="Proteomes" id="UP000431080">
    <property type="component" value="Unassembled WGS sequence"/>
</dbReference>
<evidence type="ECO:0000313" key="2">
    <source>
        <dbReference type="EMBL" id="MRG60010.1"/>
    </source>
</evidence>
<dbReference type="AlphaFoldDB" id="A0A6I2FBB1"/>
<dbReference type="EMBL" id="WJIF01000004">
    <property type="protein sequence ID" value="MRG60010.1"/>
    <property type="molecule type" value="Genomic_DNA"/>
</dbReference>
<keyword evidence="3" id="KW-1185">Reference proteome</keyword>
<gene>
    <name evidence="2" type="ORF">GE115_09030</name>
</gene>
<name>A0A6I2FBB1_9MICO</name>
<feature type="compositionally biased region" description="Basic and acidic residues" evidence="1">
    <location>
        <begin position="54"/>
        <end position="65"/>
    </location>
</feature>
<evidence type="ECO:0000313" key="3">
    <source>
        <dbReference type="Proteomes" id="UP000431080"/>
    </source>
</evidence>
<accession>A0A6I2FBB1</accession>
<feature type="compositionally biased region" description="Acidic residues" evidence="1">
    <location>
        <begin position="100"/>
        <end position="111"/>
    </location>
</feature>
<protein>
    <submittedName>
        <fullName evidence="2">Uncharacterized protein</fullName>
    </submittedName>
</protein>
<reference evidence="2 3" key="1">
    <citation type="submission" date="2019-10" db="EMBL/GenBank/DDBJ databases">
        <authorList>
            <person name="Nie G."/>
            <person name="Ming H."/>
            <person name="Yi B."/>
        </authorList>
    </citation>
    <scope>NUCLEOTIDE SEQUENCE [LARGE SCALE GENOMIC DNA]</scope>
    <source>
        <strain evidence="2 3">CFH 90414</strain>
    </source>
</reference>
<feature type="compositionally biased region" description="Basic and acidic residues" evidence="1">
    <location>
        <begin position="86"/>
        <end position="99"/>
    </location>
</feature>
<feature type="compositionally biased region" description="Basic and acidic residues" evidence="1">
    <location>
        <begin position="1"/>
        <end position="17"/>
    </location>
</feature>
<dbReference type="RefSeq" id="WP_153684477.1">
    <property type="nucleotide sequence ID" value="NZ_WJIF01000004.1"/>
</dbReference>
<comment type="caution">
    <text evidence="2">The sequence shown here is derived from an EMBL/GenBank/DDBJ whole genome shotgun (WGS) entry which is preliminary data.</text>
</comment>
<evidence type="ECO:0000256" key="1">
    <source>
        <dbReference type="SAM" id="MobiDB-lite"/>
    </source>
</evidence>
<organism evidence="2 3">
    <name type="scientific">Agromyces agglutinans</name>
    <dbReference type="NCBI Taxonomy" id="2662258"/>
    <lineage>
        <taxon>Bacteria</taxon>
        <taxon>Bacillati</taxon>
        <taxon>Actinomycetota</taxon>
        <taxon>Actinomycetes</taxon>
        <taxon>Micrococcales</taxon>
        <taxon>Microbacteriaceae</taxon>
        <taxon>Agromyces</taxon>
    </lineage>
</organism>